<dbReference type="Pfam" id="PF00248">
    <property type="entry name" value="Aldo_ket_red"/>
    <property type="match status" value="1"/>
</dbReference>
<feature type="region of interest" description="Disordered" evidence="1">
    <location>
        <begin position="1"/>
        <end position="31"/>
    </location>
</feature>
<name>A0ABQ6K7V1_9MICO</name>
<evidence type="ECO:0000313" key="3">
    <source>
        <dbReference type="EMBL" id="GMA96746.1"/>
    </source>
</evidence>
<proteinExistence type="predicted"/>
<reference evidence="4" key="1">
    <citation type="journal article" date="2019" name="Int. J. Syst. Evol. Microbiol.">
        <title>The Global Catalogue of Microorganisms (GCM) 10K type strain sequencing project: providing services to taxonomists for standard genome sequencing and annotation.</title>
        <authorList>
            <consortium name="The Broad Institute Genomics Platform"/>
            <consortium name="The Broad Institute Genome Sequencing Center for Infectious Disease"/>
            <person name="Wu L."/>
            <person name="Ma J."/>
        </authorList>
    </citation>
    <scope>NUCLEOTIDE SEQUENCE [LARGE SCALE GENOMIC DNA]</scope>
    <source>
        <strain evidence="4">NBRC 108894</strain>
    </source>
</reference>
<dbReference type="PANTHER" id="PTHR43364:SF6">
    <property type="entry name" value="OXIDOREDUCTASE-RELATED"/>
    <property type="match status" value="1"/>
</dbReference>
<dbReference type="InterPro" id="IPR050523">
    <property type="entry name" value="AKR_Detox_Biosynth"/>
</dbReference>
<accession>A0ABQ6K7V1</accession>
<evidence type="ECO:0000259" key="2">
    <source>
        <dbReference type="Pfam" id="PF00248"/>
    </source>
</evidence>
<protein>
    <submittedName>
        <fullName evidence="3">NADP-dependent aryl-alcohol dehydrogenase</fullName>
    </submittedName>
</protein>
<evidence type="ECO:0000313" key="4">
    <source>
        <dbReference type="Proteomes" id="UP001157034"/>
    </source>
</evidence>
<dbReference type="SUPFAM" id="SSF51430">
    <property type="entry name" value="NAD(P)-linked oxidoreductase"/>
    <property type="match status" value="1"/>
</dbReference>
<evidence type="ECO:0000256" key="1">
    <source>
        <dbReference type="SAM" id="MobiDB-lite"/>
    </source>
</evidence>
<dbReference type="InterPro" id="IPR036812">
    <property type="entry name" value="NAD(P)_OxRdtase_dom_sf"/>
</dbReference>
<keyword evidence="4" id="KW-1185">Reference proteome</keyword>
<dbReference type="RefSeq" id="WP_284255265.1">
    <property type="nucleotide sequence ID" value="NZ_BAAAQO010000004.1"/>
</dbReference>
<dbReference type="EMBL" id="BSVB01000001">
    <property type="protein sequence ID" value="GMA96746.1"/>
    <property type="molecule type" value="Genomic_DNA"/>
</dbReference>
<sequence>MSDSAHRATVAGPLPAPTTAQTATVVDPTPVPPRPVGLSALRVFPVALGTNAFGWTVDAAEAGRMLDAFRATGGDFLDTADSYADGRSESILGDWMHARRNRDSLVVATKVGRSSEHPGVGARAITAAVHDSLRRLRTDRIDLLYLHVDDPDVEFEETLLAVDELILGGAVREFAAAQHPGTRLIEARIASAQLGFTPMAAVQAPYSLVSRREYEQDLARIVRAQGLGFVPRLPLAGKFLTGRYRSRADLTPGDRRGALGRLLGRTGMQVLAAVDQVAAEIDAAPATVALAWLLSKPDVVAPVVSATAVDQVIDLTAAASVRLSRRQLTELDRASEPFA</sequence>
<feature type="compositionally biased region" description="Low complexity" evidence="1">
    <location>
        <begin position="11"/>
        <end position="28"/>
    </location>
</feature>
<dbReference type="Proteomes" id="UP001157034">
    <property type="component" value="Unassembled WGS sequence"/>
</dbReference>
<feature type="domain" description="NADP-dependent oxidoreductase" evidence="2">
    <location>
        <begin position="46"/>
        <end position="335"/>
    </location>
</feature>
<comment type="caution">
    <text evidence="3">The sequence shown here is derived from an EMBL/GenBank/DDBJ whole genome shotgun (WGS) entry which is preliminary data.</text>
</comment>
<dbReference type="InterPro" id="IPR023210">
    <property type="entry name" value="NADP_OxRdtase_dom"/>
</dbReference>
<dbReference type="PANTHER" id="PTHR43364">
    <property type="entry name" value="NADH-SPECIFIC METHYLGLYOXAL REDUCTASE-RELATED"/>
    <property type="match status" value="1"/>
</dbReference>
<organism evidence="3 4">
    <name type="scientific">Pseudolysinimonas kribbensis</name>
    <dbReference type="NCBI Taxonomy" id="433641"/>
    <lineage>
        <taxon>Bacteria</taxon>
        <taxon>Bacillati</taxon>
        <taxon>Actinomycetota</taxon>
        <taxon>Actinomycetes</taxon>
        <taxon>Micrococcales</taxon>
        <taxon>Microbacteriaceae</taxon>
        <taxon>Pseudolysinimonas</taxon>
    </lineage>
</organism>
<gene>
    <name evidence="3" type="ORF">GCM10025881_35700</name>
</gene>
<dbReference type="Gene3D" id="3.20.20.100">
    <property type="entry name" value="NADP-dependent oxidoreductase domain"/>
    <property type="match status" value="1"/>
</dbReference>